<protein>
    <recommendedName>
        <fullName evidence="5">DASH complex subunit DAD1</fullName>
    </recommendedName>
    <alternativeName>
        <fullName evidence="16">Outer kinetochore protein DAD1</fullName>
    </alternativeName>
</protein>
<evidence type="ECO:0000256" key="8">
    <source>
        <dbReference type="ARBA" id="ARBA00022618"/>
    </source>
</evidence>
<evidence type="ECO:0000256" key="16">
    <source>
        <dbReference type="ARBA" id="ARBA00030566"/>
    </source>
</evidence>
<feature type="region of interest" description="Disordered" evidence="17">
    <location>
        <begin position="1"/>
        <end position="20"/>
    </location>
</feature>
<keyword evidence="15" id="KW-0137">Centromere</keyword>
<evidence type="ECO:0000256" key="11">
    <source>
        <dbReference type="ARBA" id="ARBA00022838"/>
    </source>
</evidence>
<dbReference type="PANTHER" id="PTHR28025">
    <property type="entry name" value="DASH COMPLEX SUBUNIT DAD1"/>
    <property type="match status" value="1"/>
</dbReference>
<evidence type="ECO:0000256" key="17">
    <source>
        <dbReference type="SAM" id="MobiDB-lite"/>
    </source>
</evidence>
<comment type="caution">
    <text evidence="18">The sequence shown here is derived from an EMBL/GenBank/DDBJ whole genome shotgun (WGS) entry which is preliminary data.</text>
</comment>
<evidence type="ECO:0000256" key="3">
    <source>
        <dbReference type="ARBA" id="ARBA00004629"/>
    </source>
</evidence>
<gene>
    <name evidence="18" type="primary">DAD1</name>
    <name evidence="18" type="ORF">LTR16_004512</name>
</gene>
<keyword evidence="7" id="KW-0963">Cytoplasm</keyword>
<evidence type="ECO:0000256" key="13">
    <source>
        <dbReference type="ARBA" id="ARBA00023242"/>
    </source>
</evidence>
<evidence type="ECO:0000313" key="19">
    <source>
        <dbReference type="Proteomes" id="UP001357485"/>
    </source>
</evidence>
<evidence type="ECO:0000256" key="15">
    <source>
        <dbReference type="ARBA" id="ARBA00023328"/>
    </source>
</evidence>
<evidence type="ECO:0000256" key="14">
    <source>
        <dbReference type="ARBA" id="ARBA00023306"/>
    </source>
</evidence>
<keyword evidence="10" id="KW-0498">Mitosis</keyword>
<dbReference type="PANTHER" id="PTHR28025:SF1">
    <property type="entry name" value="DASH COMPLEX SUBUNIT DAD1"/>
    <property type="match status" value="1"/>
</dbReference>
<keyword evidence="14" id="KW-0131">Cell cycle</keyword>
<evidence type="ECO:0000256" key="5">
    <source>
        <dbReference type="ARBA" id="ARBA00020261"/>
    </source>
</evidence>
<keyword evidence="11" id="KW-0995">Kinetochore</keyword>
<comment type="subcellular location">
    <subcellularLocation>
        <location evidence="3">Chromosome</location>
        <location evidence="3">Centromere</location>
        <location evidence="3">Kinetochore</location>
    </subcellularLocation>
    <subcellularLocation>
        <location evidence="2">Cytoplasm</location>
        <location evidence="2">Cytoskeleton</location>
        <location evidence="2">Spindle</location>
    </subcellularLocation>
    <subcellularLocation>
        <location evidence="1">Nucleus</location>
    </subcellularLocation>
</comment>
<keyword evidence="8" id="KW-0132">Cell division</keyword>
<keyword evidence="12" id="KW-0206">Cytoskeleton</keyword>
<comment type="similarity">
    <text evidence="4">Belongs to the DASH complex DAD1 family.</text>
</comment>
<keyword evidence="13" id="KW-0539">Nucleus</keyword>
<proteinExistence type="inferred from homology"/>
<evidence type="ECO:0000256" key="2">
    <source>
        <dbReference type="ARBA" id="ARBA00004186"/>
    </source>
</evidence>
<evidence type="ECO:0000256" key="4">
    <source>
        <dbReference type="ARBA" id="ARBA00010146"/>
    </source>
</evidence>
<evidence type="ECO:0000256" key="10">
    <source>
        <dbReference type="ARBA" id="ARBA00022776"/>
    </source>
</evidence>
<organism evidence="18 19">
    <name type="scientific">Cryomyces antarcticus</name>
    <dbReference type="NCBI Taxonomy" id="329879"/>
    <lineage>
        <taxon>Eukaryota</taxon>
        <taxon>Fungi</taxon>
        <taxon>Dikarya</taxon>
        <taxon>Ascomycota</taxon>
        <taxon>Pezizomycotina</taxon>
        <taxon>Dothideomycetes</taxon>
        <taxon>Dothideomycetes incertae sedis</taxon>
        <taxon>Cryomyces</taxon>
    </lineage>
</organism>
<feature type="region of interest" description="Disordered" evidence="17">
    <location>
        <begin position="89"/>
        <end position="108"/>
    </location>
</feature>
<keyword evidence="9" id="KW-0493">Microtubule</keyword>
<evidence type="ECO:0000256" key="12">
    <source>
        <dbReference type="ARBA" id="ARBA00023212"/>
    </source>
</evidence>
<accession>A0ABR0LN35</accession>
<reference evidence="18 19" key="1">
    <citation type="submission" date="2023-08" db="EMBL/GenBank/DDBJ databases">
        <title>Black Yeasts Isolated from many extreme environments.</title>
        <authorList>
            <person name="Coleine C."/>
            <person name="Stajich J.E."/>
            <person name="Selbmann L."/>
        </authorList>
    </citation>
    <scope>NUCLEOTIDE SEQUENCE [LARGE SCALE GENOMIC DNA]</scope>
    <source>
        <strain evidence="18 19">CCFEE 536</strain>
    </source>
</reference>
<sequence>MSNSTSRPPATGSIDGAPVEKSCFEQQREALVADVATVTSLHSLEHVLQNINKLNRSLEGVIAVGNEFGSVEALWSQFENVMARDFEAEGLGRDQEDAREGSGTQEKS</sequence>
<name>A0ABR0LN35_9PEZI</name>
<evidence type="ECO:0000256" key="9">
    <source>
        <dbReference type="ARBA" id="ARBA00022701"/>
    </source>
</evidence>
<dbReference type="Pfam" id="PF08649">
    <property type="entry name" value="DASH_Dad1"/>
    <property type="match status" value="1"/>
</dbReference>
<dbReference type="EMBL" id="JAVRRA010017018">
    <property type="protein sequence ID" value="KAK5200895.1"/>
    <property type="molecule type" value="Genomic_DNA"/>
</dbReference>
<evidence type="ECO:0000313" key="18">
    <source>
        <dbReference type="EMBL" id="KAK5200895.1"/>
    </source>
</evidence>
<evidence type="ECO:0000256" key="6">
    <source>
        <dbReference type="ARBA" id="ARBA00022454"/>
    </source>
</evidence>
<evidence type="ECO:0000256" key="1">
    <source>
        <dbReference type="ARBA" id="ARBA00004123"/>
    </source>
</evidence>
<dbReference type="InterPro" id="IPR013958">
    <property type="entry name" value="DASH_Dad1"/>
</dbReference>
<dbReference type="Proteomes" id="UP001357485">
    <property type="component" value="Unassembled WGS sequence"/>
</dbReference>
<keyword evidence="19" id="KW-1185">Reference proteome</keyword>
<evidence type="ECO:0000256" key="7">
    <source>
        <dbReference type="ARBA" id="ARBA00022490"/>
    </source>
</evidence>
<keyword evidence="6" id="KW-0158">Chromosome</keyword>